<sequence length="263" mass="27784">MTALEAAARLGPYFTWEPYDGAPGWRPLRELRDGEVIAERVEIGRRTLAAMSGGGVDERVVASIVFLGLASRLLSPPLAAAAVGNALPVPDADRLWWRPVDSGPMPIACRDLTAVACADQPAADIAGTLTRTVTQGLVEPILGAFRRRFVLSPQVLWGNVASALGGAAGMIAGSVPGRAARAAAVVDAALAVAPLSGTATLVHPDPGKNRWFLVRNNCCLYYRIPGGGTCGDCVLTPQHIREQQWRAQLERVLRSPGDYGGDD</sequence>
<reference evidence="2" key="1">
    <citation type="submission" date="2020-11" db="EMBL/GenBank/DDBJ databases">
        <title>Isolation and identification of active actinomycetes.</title>
        <authorList>
            <person name="Sun X."/>
        </authorList>
    </citation>
    <scope>NUCLEOTIDE SEQUENCE</scope>
    <source>
        <strain evidence="2">NEAU-A11</strain>
    </source>
</reference>
<evidence type="ECO:0000259" key="1">
    <source>
        <dbReference type="Pfam" id="PF11575"/>
    </source>
</evidence>
<organism evidence="2 3">
    <name type="scientific">Actinoplanes aureus</name>
    <dbReference type="NCBI Taxonomy" id="2792083"/>
    <lineage>
        <taxon>Bacteria</taxon>
        <taxon>Bacillati</taxon>
        <taxon>Actinomycetota</taxon>
        <taxon>Actinomycetes</taxon>
        <taxon>Micromonosporales</taxon>
        <taxon>Micromonosporaceae</taxon>
        <taxon>Actinoplanes</taxon>
    </lineage>
</organism>
<dbReference type="RefSeq" id="WP_196417342.1">
    <property type="nucleotide sequence ID" value="NZ_JADQTO010000015.1"/>
</dbReference>
<keyword evidence="3" id="KW-1185">Reference proteome</keyword>
<dbReference type="GO" id="GO:0051537">
    <property type="term" value="F:2 iron, 2 sulfur cluster binding"/>
    <property type="evidence" value="ECO:0007669"/>
    <property type="project" value="InterPro"/>
</dbReference>
<evidence type="ECO:0000313" key="2">
    <source>
        <dbReference type="EMBL" id="MBG0565575.1"/>
    </source>
</evidence>
<feature type="domain" description="Ferric siderophore reductase C-terminal" evidence="1">
    <location>
        <begin position="215"/>
        <end position="235"/>
    </location>
</feature>
<evidence type="ECO:0000313" key="3">
    <source>
        <dbReference type="Proteomes" id="UP000598146"/>
    </source>
</evidence>
<dbReference type="InterPro" id="IPR024726">
    <property type="entry name" value="FhuF_C"/>
</dbReference>
<dbReference type="Proteomes" id="UP000598146">
    <property type="component" value="Unassembled WGS sequence"/>
</dbReference>
<accession>A0A931G076</accession>
<dbReference type="Pfam" id="PF11575">
    <property type="entry name" value="FhuF_C"/>
    <property type="match status" value="1"/>
</dbReference>
<gene>
    <name evidence="2" type="ORF">I4J89_29400</name>
</gene>
<dbReference type="AlphaFoldDB" id="A0A931G076"/>
<comment type="caution">
    <text evidence="2">The sequence shown here is derived from an EMBL/GenBank/DDBJ whole genome shotgun (WGS) entry which is preliminary data.</text>
</comment>
<name>A0A931G076_9ACTN</name>
<proteinExistence type="predicted"/>
<dbReference type="EMBL" id="JADQTO010000015">
    <property type="protein sequence ID" value="MBG0565575.1"/>
    <property type="molecule type" value="Genomic_DNA"/>
</dbReference>
<protein>
    <submittedName>
        <fullName evidence="2">(2Fe-2S)-binding protein</fullName>
    </submittedName>
</protein>